<dbReference type="EMBL" id="AP005067">
    <property type="protein sequence ID" value="BAD21971.1"/>
    <property type="molecule type" value="Genomic_DNA"/>
</dbReference>
<organism evidence="2 3">
    <name type="scientific">Oryza sativa subsp. japonica</name>
    <name type="common">Rice</name>
    <dbReference type="NCBI Taxonomy" id="39947"/>
    <lineage>
        <taxon>Eukaryota</taxon>
        <taxon>Viridiplantae</taxon>
        <taxon>Streptophyta</taxon>
        <taxon>Embryophyta</taxon>
        <taxon>Tracheophyta</taxon>
        <taxon>Spermatophyta</taxon>
        <taxon>Magnoliopsida</taxon>
        <taxon>Liliopsida</taxon>
        <taxon>Poales</taxon>
        <taxon>Poaceae</taxon>
        <taxon>BOP clade</taxon>
        <taxon>Oryzoideae</taxon>
        <taxon>Oryzeae</taxon>
        <taxon>Oryzinae</taxon>
        <taxon>Oryza</taxon>
        <taxon>Oryza sativa</taxon>
    </lineage>
</organism>
<proteinExistence type="predicted"/>
<reference evidence="2" key="2">
    <citation type="submission" date="2002-04" db="EMBL/GenBank/DDBJ databases">
        <title>Oryza sativa nipponbare(GA3) genomic DNA, chromosome 2, PAC clone:P0487H05.</title>
        <authorList>
            <person name="Sasaki T."/>
            <person name="Matsumoto T."/>
            <person name="Katayose Y."/>
        </authorList>
    </citation>
    <scope>NUCLEOTIDE SEQUENCE</scope>
</reference>
<gene>
    <name evidence="1" type="ORF">P0046H03.17</name>
    <name evidence="2" type="ORF">P0487H05.3</name>
</gene>
<reference evidence="1" key="1">
    <citation type="submission" date="2002-04" db="EMBL/GenBank/DDBJ databases">
        <title>Oryza sativa nipponbare(GA3) genomic DNA, chromosome 2, PAC clone:P0046H03.</title>
        <authorList>
            <person name="Sasaki T."/>
            <person name="Matsumoto T."/>
            <person name="Katayose Y."/>
        </authorList>
    </citation>
    <scope>NUCLEOTIDE SEQUENCE</scope>
</reference>
<accession>Q6K6I9</accession>
<dbReference type="AlphaFoldDB" id="Q6K6I9"/>
<protein>
    <submittedName>
        <fullName evidence="2">Uncharacterized protein</fullName>
    </submittedName>
</protein>
<evidence type="ECO:0000313" key="3">
    <source>
        <dbReference type="Proteomes" id="UP000000763"/>
    </source>
</evidence>
<sequence>MPPALPILAAVDTDARRTREEINKSHGARVSANELRLMVMVTGVDGDRLG</sequence>
<dbReference type="EMBL" id="AP005065">
    <property type="protein sequence ID" value="BAD19614.1"/>
    <property type="molecule type" value="Genomic_DNA"/>
</dbReference>
<evidence type="ECO:0000313" key="2">
    <source>
        <dbReference type="EMBL" id="BAD21971.1"/>
    </source>
</evidence>
<dbReference type="Proteomes" id="UP000000763">
    <property type="component" value="Chromosome 2"/>
</dbReference>
<name>Q6K6I9_ORYSJ</name>
<evidence type="ECO:0000313" key="1">
    <source>
        <dbReference type="EMBL" id="BAD19614.1"/>
    </source>
</evidence>
<reference evidence="3" key="3">
    <citation type="journal article" date="2005" name="Nature">
        <title>The map-based sequence of the rice genome.</title>
        <authorList>
            <consortium name="International rice genome sequencing project (IRGSP)"/>
            <person name="Matsumoto T."/>
            <person name="Wu J."/>
            <person name="Kanamori H."/>
            <person name="Katayose Y."/>
            <person name="Fujisawa M."/>
            <person name="Namiki N."/>
            <person name="Mizuno H."/>
            <person name="Yamamoto K."/>
            <person name="Antonio B.A."/>
            <person name="Baba T."/>
            <person name="Sakata K."/>
            <person name="Nagamura Y."/>
            <person name="Aoki H."/>
            <person name="Arikawa K."/>
            <person name="Arita K."/>
            <person name="Bito T."/>
            <person name="Chiden Y."/>
            <person name="Fujitsuka N."/>
            <person name="Fukunaka R."/>
            <person name="Hamada M."/>
            <person name="Harada C."/>
            <person name="Hayashi A."/>
            <person name="Hijishita S."/>
            <person name="Honda M."/>
            <person name="Hosokawa S."/>
            <person name="Ichikawa Y."/>
            <person name="Idonuma A."/>
            <person name="Iijima M."/>
            <person name="Ikeda M."/>
            <person name="Ikeno M."/>
            <person name="Ito K."/>
            <person name="Ito S."/>
            <person name="Ito T."/>
            <person name="Ito Y."/>
            <person name="Ito Y."/>
            <person name="Iwabuchi A."/>
            <person name="Kamiya K."/>
            <person name="Karasawa W."/>
            <person name="Kurita K."/>
            <person name="Katagiri S."/>
            <person name="Kikuta A."/>
            <person name="Kobayashi H."/>
            <person name="Kobayashi N."/>
            <person name="Machita K."/>
            <person name="Maehara T."/>
            <person name="Masukawa M."/>
            <person name="Mizubayashi T."/>
            <person name="Mukai Y."/>
            <person name="Nagasaki H."/>
            <person name="Nagata Y."/>
            <person name="Naito S."/>
            <person name="Nakashima M."/>
            <person name="Nakama Y."/>
            <person name="Nakamichi Y."/>
            <person name="Nakamura M."/>
            <person name="Meguro A."/>
            <person name="Negishi M."/>
            <person name="Ohta I."/>
            <person name="Ohta T."/>
            <person name="Okamoto M."/>
            <person name="Ono N."/>
            <person name="Saji S."/>
            <person name="Sakaguchi M."/>
            <person name="Sakai K."/>
            <person name="Shibata M."/>
            <person name="Shimokawa T."/>
            <person name="Song J."/>
            <person name="Takazaki Y."/>
            <person name="Terasawa K."/>
            <person name="Tsugane M."/>
            <person name="Tsuji K."/>
            <person name="Ueda S."/>
            <person name="Waki K."/>
            <person name="Yamagata H."/>
            <person name="Yamamoto M."/>
            <person name="Yamamoto S."/>
            <person name="Yamane H."/>
            <person name="Yoshiki S."/>
            <person name="Yoshihara R."/>
            <person name="Yukawa K."/>
            <person name="Zhong H."/>
            <person name="Yano M."/>
            <person name="Yuan Q."/>
            <person name="Ouyang S."/>
            <person name="Liu J."/>
            <person name="Jones K.M."/>
            <person name="Gansberger K."/>
            <person name="Moffat K."/>
            <person name="Hill J."/>
            <person name="Bera J."/>
            <person name="Fadrosh D."/>
            <person name="Jin S."/>
            <person name="Johri S."/>
            <person name="Kim M."/>
            <person name="Overton L."/>
            <person name="Reardon M."/>
            <person name="Tsitrin T."/>
            <person name="Vuong H."/>
            <person name="Weaver B."/>
            <person name="Ciecko A."/>
            <person name="Tallon L."/>
            <person name="Jackson J."/>
            <person name="Pai G."/>
            <person name="Aken S.V."/>
            <person name="Utterback T."/>
            <person name="Reidmuller S."/>
            <person name="Feldblyum T."/>
            <person name="Hsiao J."/>
            <person name="Zismann V."/>
            <person name="Iobst S."/>
            <person name="de Vazeille A.R."/>
            <person name="Buell C.R."/>
            <person name="Ying K."/>
            <person name="Li Y."/>
            <person name="Lu T."/>
            <person name="Huang Y."/>
            <person name="Zhao Q."/>
            <person name="Feng Q."/>
            <person name="Zhang L."/>
            <person name="Zhu J."/>
            <person name="Weng Q."/>
            <person name="Mu J."/>
            <person name="Lu Y."/>
            <person name="Fan D."/>
            <person name="Liu Y."/>
            <person name="Guan J."/>
            <person name="Zhang Y."/>
            <person name="Yu S."/>
            <person name="Liu X."/>
            <person name="Zhang Y."/>
            <person name="Hong G."/>
            <person name="Han B."/>
            <person name="Choisne N."/>
            <person name="Demange N."/>
            <person name="Orjeda G."/>
            <person name="Samain S."/>
            <person name="Cattolico L."/>
            <person name="Pelletier E."/>
            <person name="Couloux A."/>
            <person name="Segurens B."/>
            <person name="Wincker P."/>
            <person name="D'Hont A."/>
            <person name="Scarpelli C."/>
            <person name="Weissenbach J."/>
            <person name="Salanoubat M."/>
            <person name="Quetier F."/>
            <person name="Yu Y."/>
            <person name="Kim H.R."/>
            <person name="Rambo T."/>
            <person name="Currie J."/>
            <person name="Collura K."/>
            <person name="Luo M."/>
            <person name="Yang T."/>
            <person name="Ammiraju J.S.S."/>
            <person name="Engler F."/>
            <person name="Soderlund C."/>
            <person name="Wing R.A."/>
            <person name="Palmer L.E."/>
            <person name="de la Bastide M."/>
            <person name="Spiegel L."/>
            <person name="Nascimento L."/>
            <person name="Zutavern T."/>
            <person name="O'Shaughnessy A."/>
            <person name="Dike S."/>
            <person name="Dedhia N."/>
            <person name="Preston R."/>
            <person name="Balija V."/>
            <person name="McCombie W.R."/>
            <person name="Chow T."/>
            <person name="Chen H."/>
            <person name="Chung M."/>
            <person name="Chen C."/>
            <person name="Shaw J."/>
            <person name="Wu H."/>
            <person name="Hsiao K."/>
            <person name="Chao Y."/>
            <person name="Chu M."/>
            <person name="Cheng C."/>
            <person name="Hour A."/>
            <person name="Lee P."/>
            <person name="Lin S."/>
            <person name="Lin Y."/>
            <person name="Liou J."/>
            <person name="Liu S."/>
            <person name="Hsing Y."/>
            <person name="Raghuvanshi S."/>
            <person name="Mohanty A."/>
            <person name="Bharti A.K."/>
            <person name="Gaur A."/>
            <person name="Gupta V."/>
            <person name="Kumar D."/>
            <person name="Ravi V."/>
            <person name="Vij S."/>
            <person name="Kapur A."/>
            <person name="Khurana P."/>
            <person name="Khurana P."/>
            <person name="Khurana J.P."/>
            <person name="Tyagi A.K."/>
            <person name="Gaikwad K."/>
            <person name="Singh A."/>
            <person name="Dalal V."/>
            <person name="Srivastava S."/>
            <person name="Dixit A."/>
            <person name="Pal A.K."/>
            <person name="Ghazi I.A."/>
            <person name="Yadav M."/>
            <person name="Pandit A."/>
            <person name="Bhargava A."/>
            <person name="Sureshbabu K."/>
            <person name="Batra K."/>
            <person name="Sharma T.R."/>
            <person name="Mohapatra T."/>
            <person name="Singh N.K."/>
            <person name="Messing J."/>
            <person name="Nelson A.B."/>
            <person name="Fuks G."/>
            <person name="Kavchok S."/>
            <person name="Keizer G."/>
            <person name="Linton E."/>
            <person name="Llaca V."/>
            <person name="Song R."/>
            <person name="Tanyolac B."/>
            <person name="Young S."/>
            <person name="Ho-Il K."/>
            <person name="Hahn J.H."/>
            <person name="Sangsakoo G."/>
            <person name="Vanavichit A."/>
            <person name="de Mattos Luiz.A.T."/>
            <person name="Zimmer P.D."/>
            <person name="Malone G."/>
            <person name="Dellagostin O."/>
            <person name="de Oliveira A.C."/>
            <person name="Bevan M."/>
            <person name="Bancroft I."/>
            <person name="Minx P."/>
            <person name="Cordum H."/>
            <person name="Wilson R."/>
            <person name="Cheng Z."/>
            <person name="Jin W."/>
            <person name="Jiang J."/>
            <person name="Leong S.A."/>
            <person name="Iwama H."/>
            <person name="Gojobori T."/>
            <person name="Itoh T."/>
            <person name="Niimura Y."/>
            <person name="Fujii Y."/>
            <person name="Habara T."/>
            <person name="Sakai H."/>
            <person name="Sato Y."/>
            <person name="Wilson G."/>
            <person name="Kumar K."/>
            <person name="McCouch S."/>
            <person name="Juretic N."/>
            <person name="Hoen D."/>
            <person name="Wright S."/>
            <person name="Bruskiewich R."/>
            <person name="Bureau T."/>
            <person name="Miyao A."/>
            <person name="Hirochika H."/>
            <person name="Nishikawa T."/>
            <person name="Kadowaki K."/>
            <person name="Sugiura M."/>
            <person name="Burr B."/>
            <person name="Sasaki T."/>
        </authorList>
    </citation>
    <scope>NUCLEOTIDE SEQUENCE [LARGE SCALE GENOMIC DNA]</scope>
    <source>
        <strain evidence="3">cv. Nipponbare</strain>
    </source>
</reference>
<reference evidence="3" key="4">
    <citation type="journal article" date="2008" name="Nucleic Acids Res.">
        <title>The rice annotation project database (RAP-DB): 2008 update.</title>
        <authorList>
            <consortium name="The rice annotation project (RAP)"/>
        </authorList>
    </citation>
    <scope>GENOME REANNOTATION</scope>
    <source>
        <strain evidence="3">cv. Nipponbare</strain>
    </source>
</reference>